<feature type="domain" description="GST C-terminal" evidence="2">
    <location>
        <begin position="88"/>
        <end position="224"/>
    </location>
</feature>
<dbReference type="Pfam" id="PF13417">
    <property type="entry name" value="GST_N_3"/>
    <property type="match status" value="1"/>
</dbReference>
<dbReference type="GO" id="GO:0016740">
    <property type="term" value="F:transferase activity"/>
    <property type="evidence" value="ECO:0007669"/>
    <property type="project" value="UniProtKB-KW"/>
</dbReference>
<dbReference type="InterPro" id="IPR004045">
    <property type="entry name" value="Glutathione_S-Trfase_N"/>
</dbReference>
<feature type="domain" description="GST N-terminal" evidence="1">
    <location>
        <begin position="1"/>
        <end position="83"/>
    </location>
</feature>
<name>A0A1Y6BRB4_9PROT</name>
<dbReference type="InterPro" id="IPR036249">
    <property type="entry name" value="Thioredoxin-like_sf"/>
</dbReference>
<dbReference type="SUPFAM" id="SSF52833">
    <property type="entry name" value="Thioredoxin-like"/>
    <property type="match status" value="1"/>
</dbReference>
<dbReference type="Pfam" id="PF00043">
    <property type="entry name" value="GST_C"/>
    <property type="match status" value="1"/>
</dbReference>
<dbReference type="SFLD" id="SFLDS00019">
    <property type="entry name" value="Glutathione_Transferase_(cytos"/>
    <property type="match status" value="1"/>
</dbReference>
<dbReference type="PROSITE" id="PS50405">
    <property type="entry name" value="GST_CTER"/>
    <property type="match status" value="1"/>
</dbReference>
<dbReference type="PANTHER" id="PTHR44051">
    <property type="entry name" value="GLUTATHIONE S-TRANSFERASE-RELATED"/>
    <property type="match status" value="1"/>
</dbReference>
<sequence>MKLYSAPLSLFARKVEIALAEKGLAFERVMVPFSQERGYAPKHPDVLAANPKGQVPVLLDGDLTLYDSTVILEYLEDAYPQPPLYPSGPAERARCRQLELYADEVMLPPVRALMHRPGPKPADAALWDSWEAEAAKALPAIARQYETLDRRLEGREHLCGAFGVADIAVFLQVLYGQRLAGPPLEPHAALSDWWRRVAERPSVAPVAAELVDADRALSRPVAGAWAGTPRTSWLPAAG</sequence>
<organism evidence="3 4">
    <name type="scientific">Tistlia consotensis USBA 355</name>
    <dbReference type="NCBI Taxonomy" id="560819"/>
    <lineage>
        <taxon>Bacteria</taxon>
        <taxon>Pseudomonadati</taxon>
        <taxon>Pseudomonadota</taxon>
        <taxon>Alphaproteobacteria</taxon>
        <taxon>Rhodospirillales</taxon>
        <taxon>Rhodovibrionaceae</taxon>
        <taxon>Tistlia</taxon>
    </lineage>
</organism>
<keyword evidence="4" id="KW-1185">Reference proteome</keyword>
<dbReference type="RefSeq" id="WP_085122963.1">
    <property type="nucleotide sequence ID" value="NZ_FWZX01000008.1"/>
</dbReference>
<evidence type="ECO:0000259" key="2">
    <source>
        <dbReference type="PROSITE" id="PS50405"/>
    </source>
</evidence>
<proteinExistence type="predicted"/>
<accession>A0A1Y6BRB4</accession>
<dbReference type="Gene3D" id="1.20.1050.10">
    <property type="match status" value="1"/>
</dbReference>
<dbReference type="CDD" id="cd00570">
    <property type="entry name" value="GST_N_family"/>
    <property type="match status" value="1"/>
</dbReference>
<dbReference type="InterPro" id="IPR040079">
    <property type="entry name" value="Glutathione_S-Trfase"/>
</dbReference>
<dbReference type="InterPro" id="IPR004046">
    <property type="entry name" value="GST_C"/>
</dbReference>
<evidence type="ECO:0000259" key="1">
    <source>
        <dbReference type="PROSITE" id="PS50404"/>
    </source>
</evidence>
<reference evidence="3 4" key="1">
    <citation type="submission" date="2017-04" db="EMBL/GenBank/DDBJ databases">
        <authorList>
            <person name="Afonso C.L."/>
            <person name="Miller P.J."/>
            <person name="Scott M.A."/>
            <person name="Spackman E."/>
            <person name="Goraichik I."/>
            <person name="Dimitrov K.M."/>
            <person name="Suarez D.L."/>
            <person name="Swayne D.E."/>
        </authorList>
    </citation>
    <scope>NUCLEOTIDE SEQUENCE [LARGE SCALE GENOMIC DNA]</scope>
    <source>
        <strain evidence="3 4">USBA 355</strain>
    </source>
</reference>
<dbReference type="STRING" id="560819.SAMN05428998_10872"/>
<dbReference type="SFLD" id="SFLDG00358">
    <property type="entry name" value="Main_(cytGST)"/>
    <property type="match status" value="1"/>
</dbReference>
<evidence type="ECO:0000313" key="4">
    <source>
        <dbReference type="Proteomes" id="UP000192917"/>
    </source>
</evidence>
<dbReference type="PROSITE" id="PS50404">
    <property type="entry name" value="GST_NTER"/>
    <property type="match status" value="1"/>
</dbReference>
<dbReference type="AlphaFoldDB" id="A0A1Y6BRB4"/>
<gene>
    <name evidence="3" type="ORF">SAMN05428998_10872</name>
</gene>
<dbReference type="PANTHER" id="PTHR44051:SF8">
    <property type="entry name" value="GLUTATHIONE S-TRANSFERASE GSTA"/>
    <property type="match status" value="1"/>
</dbReference>
<keyword evidence="3" id="KW-0808">Transferase</keyword>
<evidence type="ECO:0000313" key="3">
    <source>
        <dbReference type="EMBL" id="SMF24212.1"/>
    </source>
</evidence>
<protein>
    <submittedName>
        <fullName evidence="3">Glutathione S-transferase</fullName>
    </submittedName>
</protein>
<dbReference type="EMBL" id="FWZX01000008">
    <property type="protein sequence ID" value="SMF24212.1"/>
    <property type="molecule type" value="Genomic_DNA"/>
</dbReference>
<dbReference type="InterPro" id="IPR036282">
    <property type="entry name" value="Glutathione-S-Trfase_C_sf"/>
</dbReference>
<dbReference type="InterPro" id="IPR010987">
    <property type="entry name" value="Glutathione-S-Trfase_C-like"/>
</dbReference>
<dbReference type="Proteomes" id="UP000192917">
    <property type="component" value="Unassembled WGS sequence"/>
</dbReference>
<dbReference type="SUPFAM" id="SSF47616">
    <property type="entry name" value="GST C-terminal domain-like"/>
    <property type="match status" value="1"/>
</dbReference>
<dbReference type="Gene3D" id="3.40.30.10">
    <property type="entry name" value="Glutaredoxin"/>
    <property type="match status" value="1"/>
</dbReference>